<dbReference type="GeneID" id="19976346"/>
<dbReference type="VEuPathDB" id="FungiDB:HMPREF1541_09007"/>
<name>W2RLX0_CYPE1</name>
<proteinExistence type="predicted"/>
<dbReference type="RefSeq" id="XP_008721547.1">
    <property type="nucleotide sequence ID" value="XM_008723325.1"/>
</dbReference>
<dbReference type="HOGENOM" id="CLU_3299354_0_0_1"/>
<keyword evidence="2" id="KW-1185">Reference proteome</keyword>
<sequence>MSSRSARGRSIFTSCGATLMMSEPWIYGGLKYNQHMNEPN</sequence>
<dbReference type="Proteomes" id="UP000030752">
    <property type="component" value="Unassembled WGS sequence"/>
</dbReference>
<protein>
    <submittedName>
        <fullName evidence="1">Uncharacterized protein</fullName>
    </submittedName>
</protein>
<reference evidence="1 2" key="1">
    <citation type="submission" date="2013-03" db="EMBL/GenBank/DDBJ databases">
        <title>The Genome Sequence of Phialophora europaea CBS 101466.</title>
        <authorList>
            <consortium name="The Broad Institute Genomics Platform"/>
            <person name="Cuomo C."/>
            <person name="de Hoog S."/>
            <person name="Gorbushina A."/>
            <person name="Walker B."/>
            <person name="Young S.K."/>
            <person name="Zeng Q."/>
            <person name="Gargeya S."/>
            <person name="Fitzgerald M."/>
            <person name="Haas B."/>
            <person name="Abouelleil A."/>
            <person name="Allen A.W."/>
            <person name="Alvarado L."/>
            <person name="Arachchi H.M."/>
            <person name="Berlin A.M."/>
            <person name="Chapman S.B."/>
            <person name="Gainer-Dewar J."/>
            <person name="Goldberg J."/>
            <person name="Griggs A."/>
            <person name="Gujja S."/>
            <person name="Hansen M."/>
            <person name="Howarth C."/>
            <person name="Imamovic A."/>
            <person name="Ireland A."/>
            <person name="Larimer J."/>
            <person name="McCowan C."/>
            <person name="Murphy C."/>
            <person name="Pearson M."/>
            <person name="Poon T.W."/>
            <person name="Priest M."/>
            <person name="Roberts A."/>
            <person name="Saif S."/>
            <person name="Shea T."/>
            <person name="Sisk P."/>
            <person name="Sykes S."/>
            <person name="Wortman J."/>
            <person name="Nusbaum C."/>
            <person name="Birren B."/>
        </authorList>
    </citation>
    <scope>NUCLEOTIDE SEQUENCE [LARGE SCALE GENOMIC DNA]</scope>
    <source>
        <strain evidence="1 2">CBS 101466</strain>
    </source>
</reference>
<accession>W2RLX0</accession>
<organism evidence="1 2">
    <name type="scientific">Cyphellophora europaea (strain CBS 101466)</name>
    <name type="common">Phialophora europaea</name>
    <dbReference type="NCBI Taxonomy" id="1220924"/>
    <lineage>
        <taxon>Eukaryota</taxon>
        <taxon>Fungi</taxon>
        <taxon>Dikarya</taxon>
        <taxon>Ascomycota</taxon>
        <taxon>Pezizomycotina</taxon>
        <taxon>Eurotiomycetes</taxon>
        <taxon>Chaetothyriomycetidae</taxon>
        <taxon>Chaetothyriales</taxon>
        <taxon>Cyphellophoraceae</taxon>
        <taxon>Cyphellophora</taxon>
    </lineage>
</organism>
<dbReference type="InParanoid" id="W2RLX0"/>
<dbReference type="EMBL" id="KB822725">
    <property type="protein sequence ID" value="ETN36729.1"/>
    <property type="molecule type" value="Genomic_DNA"/>
</dbReference>
<dbReference type="AlphaFoldDB" id="W2RLX0"/>
<gene>
    <name evidence="1" type="ORF">HMPREF1541_09007</name>
</gene>
<evidence type="ECO:0000313" key="2">
    <source>
        <dbReference type="Proteomes" id="UP000030752"/>
    </source>
</evidence>
<evidence type="ECO:0000313" key="1">
    <source>
        <dbReference type="EMBL" id="ETN36729.1"/>
    </source>
</evidence>